<dbReference type="InterPro" id="IPR012944">
    <property type="entry name" value="SusD_RagB_dom"/>
</dbReference>
<reference evidence="9" key="1">
    <citation type="submission" date="2019-06" db="EMBL/GenBank/DDBJ databases">
        <title>Alistipes onderdonkii subsp. vulgaris subsp. nov., Alistipes dispar sp. nov. and Alistipes communis sp. nov., isolated from human faeces, and creation of Alistipes onderdonkii subsp. onderdonkii subsp. nov.</title>
        <authorList>
            <person name="Sakamoto M."/>
            <person name="Ikeyama N."/>
            <person name="Ogata Y."/>
            <person name="Suda W."/>
            <person name="Iino T."/>
            <person name="Hattori M."/>
            <person name="Ohkuma M."/>
        </authorList>
    </citation>
    <scope>NUCLEOTIDE SEQUENCE [LARGE SCALE GENOMIC DNA]</scope>
    <source>
        <strain evidence="9">5CBH24</strain>
    </source>
</reference>
<evidence type="ECO:0000256" key="3">
    <source>
        <dbReference type="ARBA" id="ARBA00022729"/>
    </source>
</evidence>
<protein>
    <submittedName>
        <fullName evidence="8">Uncharacterized protein</fullName>
    </submittedName>
</protein>
<dbReference type="KEGG" id="acou:A5CBH24_02910"/>
<gene>
    <name evidence="8" type="ORF">A5CBH24_02910</name>
</gene>
<evidence type="ECO:0000256" key="4">
    <source>
        <dbReference type="ARBA" id="ARBA00023136"/>
    </source>
</evidence>
<dbReference type="OrthoDB" id="5694214at2"/>
<dbReference type="RefSeq" id="WP_141411965.1">
    <property type="nucleotide sequence ID" value="NZ_AP019735.1"/>
</dbReference>
<dbReference type="GO" id="GO:0009279">
    <property type="term" value="C:cell outer membrane"/>
    <property type="evidence" value="ECO:0007669"/>
    <property type="project" value="UniProtKB-SubCell"/>
</dbReference>
<name>A0A4Y1WSE6_9BACT</name>
<sequence length="659" mass="75694">MKNILKYLLLCCSALSLFGCEDYLDKTPQGDKTEEDVFTRFNETEQLINRLYFYVRAADQPLVHIRYFSDSALADECEGSSAENGWSNKFNEGDWEPGAELYSKCNATTDAGACHTFWPALYQDIRCANVILEGIEKYNTPDSQVHPGTLSQRIGEVYFLRAYLHYCVLKSYGECPYVDYTVDPNNLPKFERENVHSIVEKICNDCDNAFSRVPERYLAEQFGRVEKGTCLALKAMARWIAATPLYNGSTLKGDNRNYASEYQRYDPARWDAAAAAAKAVIDFTTNTGEKRYSLYQGADKSNTTNFGNVDESNGKVYTRLWELFSGTARSLDAKKCEWIWFFLQAKTVGYHNDMYPPSSQGQAREVPVQEHVDEYEVIGPDGYGYPIYALKENHKALYGGLISEEDMAKAYDDANPYENRDPRFYRDITYHGAMFKGKWINTATGSDEINAANSTTTGYFTHKFFDGYYTKGMSGDWNMDAPLIRLATIYLVYAEAVTRSKGATDEVYNMMNDLRARSFMAPIPPAAKTNKELLLDYILRERRVELYHEKSRFFSTRFYLEPTSPTELAKESQWNALPGSNDEKAQQYFAKYGAYPKTQHRICGMRPVEDPDGKISVGGKKYRMERFWKEDRVFLEKHYLFPIPTEELQRANIQQNPNW</sequence>
<dbReference type="Proteomes" id="UP000318946">
    <property type="component" value="Chromosome"/>
</dbReference>
<dbReference type="PROSITE" id="PS51257">
    <property type="entry name" value="PROKAR_LIPOPROTEIN"/>
    <property type="match status" value="1"/>
</dbReference>
<comment type="similarity">
    <text evidence="2">Belongs to the SusD family.</text>
</comment>
<evidence type="ECO:0000313" key="9">
    <source>
        <dbReference type="Proteomes" id="UP000318946"/>
    </source>
</evidence>
<dbReference type="InterPro" id="IPR011990">
    <property type="entry name" value="TPR-like_helical_dom_sf"/>
</dbReference>
<evidence type="ECO:0000256" key="2">
    <source>
        <dbReference type="ARBA" id="ARBA00006275"/>
    </source>
</evidence>
<dbReference type="Gene3D" id="1.25.40.390">
    <property type="match status" value="1"/>
</dbReference>
<accession>A0A4Y1WSE6</accession>
<dbReference type="AlphaFoldDB" id="A0A4Y1WSE6"/>
<organism evidence="8 9">
    <name type="scientific">Alistipes communis</name>
    <dbReference type="NCBI Taxonomy" id="2585118"/>
    <lineage>
        <taxon>Bacteria</taxon>
        <taxon>Pseudomonadati</taxon>
        <taxon>Bacteroidota</taxon>
        <taxon>Bacteroidia</taxon>
        <taxon>Bacteroidales</taxon>
        <taxon>Rikenellaceae</taxon>
        <taxon>Alistipes</taxon>
    </lineage>
</organism>
<comment type="subcellular location">
    <subcellularLocation>
        <location evidence="1">Cell outer membrane</location>
    </subcellularLocation>
</comment>
<keyword evidence="3" id="KW-0732">Signal</keyword>
<dbReference type="InterPro" id="IPR033985">
    <property type="entry name" value="SusD-like_N"/>
</dbReference>
<dbReference type="SUPFAM" id="SSF48452">
    <property type="entry name" value="TPR-like"/>
    <property type="match status" value="1"/>
</dbReference>
<evidence type="ECO:0000259" key="6">
    <source>
        <dbReference type="Pfam" id="PF07980"/>
    </source>
</evidence>
<feature type="domain" description="SusD-like N-terminal" evidence="7">
    <location>
        <begin position="22"/>
        <end position="218"/>
    </location>
</feature>
<keyword evidence="9" id="KW-1185">Reference proteome</keyword>
<feature type="domain" description="RagB/SusD" evidence="6">
    <location>
        <begin position="355"/>
        <end position="659"/>
    </location>
</feature>
<evidence type="ECO:0000256" key="1">
    <source>
        <dbReference type="ARBA" id="ARBA00004442"/>
    </source>
</evidence>
<evidence type="ECO:0000259" key="7">
    <source>
        <dbReference type="Pfam" id="PF14322"/>
    </source>
</evidence>
<dbReference type="EMBL" id="AP019735">
    <property type="protein sequence ID" value="BBL02978.1"/>
    <property type="molecule type" value="Genomic_DNA"/>
</dbReference>
<dbReference type="GeneID" id="78341014"/>
<evidence type="ECO:0000256" key="5">
    <source>
        <dbReference type="ARBA" id="ARBA00023237"/>
    </source>
</evidence>
<evidence type="ECO:0000313" key="8">
    <source>
        <dbReference type="EMBL" id="BBL02978.1"/>
    </source>
</evidence>
<accession>A0A4Y1XQL5</accession>
<proteinExistence type="inferred from homology"/>
<dbReference type="Pfam" id="PF07980">
    <property type="entry name" value="SusD_RagB"/>
    <property type="match status" value="1"/>
</dbReference>
<keyword evidence="4" id="KW-0472">Membrane</keyword>
<keyword evidence="5" id="KW-0998">Cell outer membrane</keyword>
<dbReference type="Pfam" id="PF14322">
    <property type="entry name" value="SusD-like_3"/>
    <property type="match status" value="1"/>
</dbReference>